<evidence type="ECO:0000259" key="3">
    <source>
        <dbReference type="Pfam" id="PF22863"/>
    </source>
</evidence>
<comment type="caution">
    <text evidence="4">The sequence shown here is derived from an EMBL/GenBank/DDBJ whole genome shotgun (WGS) entry which is preliminary data.</text>
</comment>
<dbReference type="InterPro" id="IPR049751">
    <property type="entry name" value="TraI/MobA_relaxases"/>
</dbReference>
<dbReference type="InterPro" id="IPR054462">
    <property type="entry name" value="TraI_M"/>
</dbReference>
<accession>A0A5U8K1E9</accession>
<proteinExistence type="predicted"/>
<dbReference type="Proteomes" id="UP000839708">
    <property type="component" value="Unassembled WGS sequence"/>
</dbReference>
<feature type="compositionally biased region" description="Basic and acidic residues" evidence="1">
    <location>
        <begin position="652"/>
        <end position="667"/>
    </location>
</feature>
<gene>
    <name evidence="4" type="ORF">DOV67_14930</name>
    <name evidence="5" type="ORF">EZX71_23145</name>
</gene>
<feature type="domain" description="MobA/VirD2-like nuclease" evidence="2">
    <location>
        <begin position="91"/>
        <end position="202"/>
    </location>
</feature>
<evidence type="ECO:0000256" key="1">
    <source>
        <dbReference type="SAM" id="MobiDB-lite"/>
    </source>
</evidence>
<dbReference type="Pfam" id="PF22863">
    <property type="entry name" value="TraI_middle"/>
    <property type="match status" value="1"/>
</dbReference>
<reference evidence="4" key="1">
    <citation type="submission" date="2018-06" db="EMBL/GenBank/DDBJ databases">
        <authorList>
            <person name="Ashton P.M."/>
            <person name="Dallman T."/>
            <person name="Nair S."/>
            <person name="De Pinna E."/>
            <person name="Peters T."/>
            <person name="Grant K."/>
        </authorList>
    </citation>
    <scope>NUCLEOTIDE SEQUENCE [LARGE SCALE GENOMIC DNA]</scope>
    <source>
        <strain evidence="5">367309</strain>
        <strain evidence="4">498895</strain>
    </source>
</reference>
<feature type="region of interest" description="Disordered" evidence="1">
    <location>
        <begin position="648"/>
        <end position="678"/>
    </location>
</feature>
<dbReference type="EMBL" id="AAGTQF010000037">
    <property type="protein sequence ID" value="EBR8572850.1"/>
    <property type="molecule type" value="Genomic_DNA"/>
</dbReference>
<evidence type="ECO:0000313" key="5">
    <source>
        <dbReference type="EMBL" id="ECW2470792.1"/>
    </source>
</evidence>
<evidence type="ECO:0000259" key="2">
    <source>
        <dbReference type="Pfam" id="PF03432"/>
    </source>
</evidence>
<evidence type="ECO:0000313" key="4">
    <source>
        <dbReference type="EMBL" id="EBR8572850.1"/>
    </source>
</evidence>
<organism evidence="4">
    <name type="scientific">Salmonella enterica subsp. enterica serovar Java</name>
    <dbReference type="NCBI Taxonomy" id="224729"/>
    <lineage>
        <taxon>Bacteria</taxon>
        <taxon>Pseudomonadati</taxon>
        <taxon>Pseudomonadota</taxon>
        <taxon>Gammaproteobacteria</taxon>
        <taxon>Enterobacterales</taxon>
        <taxon>Enterobacteriaceae</taxon>
        <taxon>Salmonella</taxon>
    </lineage>
</organism>
<dbReference type="Proteomes" id="UP000839733">
    <property type="component" value="Unassembled WGS sequence"/>
</dbReference>
<dbReference type="EMBL" id="AAKVUB010000038">
    <property type="protein sequence ID" value="ECW2470792.1"/>
    <property type="molecule type" value="Genomic_DNA"/>
</dbReference>
<dbReference type="Pfam" id="PF03432">
    <property type="entry name" value="Relaxase"/>
    <property type="match status" value="1"/>
</dbReference>
<feature type="domain" description="TraI-like middle" evidence="3">
    <location>
        <begin position="231"/>
        <end position="323"/>
    </location>
</feature>
<dbReference type="NCBIfam" id="NF041893">
    <property type="entry name" value="TraI_MobP_relax"/>
    <property type="match status" value="1"/>
</dbReference>
<name>A0A5U8K1E9_SALEB</name>
<protein>
    <submittedName>
        <fullName evidence="4">Mobilization protein MobA</fullName>
    </submittedName>
</protein>
<dbReference type="InterPro" id="IPR005094">
    <property type="entry name" value="Endonuclease_MobA/VirD2"/>
</dbReference>
<sequence>MIGIIPPKRRDGKSSFLKLVAYSAIRDEDKPDVPLEPDHPDWRRPKAKDEIFNRLLDYVTRSGDEYIMRTLSTDEYGRQRVLFDGVLCETNTFSLATAAVEMNAVALQNSRCKDPVFHYILSWPVTDNPTNDEIFASVRHSLISFGMEQHQYVAAIHTDTNNIHCHIAANRVNPETYKAADDSFTRMRLQRVLRELELKYNWTPTNGCYVVDQNKQIVFSGRDELPVPQGAVAMEYYADQESLHSYVMRTCSDDMEKLIVKDDLTWFELHKLLVRQGLKLEKKGKGLAIWSLDEKDVTPIKASSLHPDLTLNCLEDDLGPFQRMEETGRYTLDENDECEDALIHMYRYEPALHKRDEGARAARREARAVARRELFDRYKKYSDGFKRPKMDSTETTMQFKALSNRYAWKKEQVRYVFDDPLIRKIVYRVLDAERQKEFEALKSQIKQERIAFYKDPANRKLTRQEWVAQQALKQDQAAISCLRGWSYRYKRNALTPSLSDNAIVCAVADDIKPYNVQSYETSVNRDGTIQYKQDGIVQIQDKGDRIEIADPYAQGGQHIAGAMVIAEEKSGEKLLFSGEPAFIGAACSLVPWFNEGGEKPLPLTDPQQRIMAGYDKPETRTDNTDNTDKFVMTHRIVDEETYLASLQRQRQRQHDEVNDNDNRERNALKPWKNVNRPR</sequence>
<dbReference type="AlphaFoldDB" id="A0A5U8K1E9"/>